<dbReference type="EMBL" id="KZ772835">
    <property type="protein sequence ID" value="PTQ28377.1"/>
    <property type="molecule type" value="Genomic_DNA"/>
</dbReference>
<dbReference type="Proteomes" id="UP000244005">
    <property type="component" value="Unassembled WGS sequence"/>
</dbReference>
<accession>A0A2R6W3F1</accession>
<sequence length="249" mass="28140">MLKAVLLTAADKTQLLRPSVRLTHLYPAAHLTVLSFVTRESETSAARRLQQIGEISSDLRRADFPLHDDDDFLFPICPRTVPAASSLQFELRSSRNLAPRRFIGYDFLSQLRTSRTISTMRMAYCLLIVCTALTLCAHFAHARPGRSILTEMQTSEASMSKEESVQHRVEVSDVDKDEVEHIAEHEPKKAEQEVQLKPESDNQSESEKNEETEEVVCTEMGTCFEKRLLVATIDYKNDGPNNPITDPPH</sequence>
<dbReference type="OrthoDB" id="10421542at2759"/>
<keyword evidence="2" id="KW-0472">Membrane</keyword>
<keyword evidence="2" id="KW-0812">Transmembrane</keyword>
<evidence type="ECO:0000313" key="4">
    <source>
        <dbReference type="Proteomes" id="UP000244005"/>
    </source>
</evidence>
<gene>
    <name evidence="3" type="ORF">MARPO_0165s0007</name>
</gene>
<dbReference type="AlphaFoldDB" id="A0A2R6W3F1"/>
<feature type="region of interest" description="Disordered" evidence="1">
    <location>
        <begin position="153"/>
        <end position="216"/>
    </location>
</feature>
<proteinExistence type="predicted"/>
<evidence type="ECO:0000256" key="2">
    <source>
        <dbReference type="SAM" id="Phobius"/>
    </source>
</evidence>
<protein>
    <submittedName>
        <fullName evidence="3">Uncharacterized protein</fullName>
    </submittedName>
</protein>
<keyword evidence="4" id="KW-1185">Reference proteome</keyword>
<name>A0A2R6W3F1_MARPO</name>
<organism evidence="3 4">
    <name type="scientific">Marchantia polymorpha</name>
    <name type="common">Common liverwort</name>
    <name type="synonym">Marchantia aquatica</name>
    <dbReference type="NCBI Taxonomy" id="3197"/>
    <lineage>
        <taxon>Eukaryota</taxon>
        <taxon>Viridiplantae</taxon>
        <taxon>Streptophyta</taxon>
        <taxon>Embryophyta</taxon>
        <taxon>Marchantiophyta</taxon>
        <taxon>Marchantiopsida</taxon>
        <taxon>Marchantiidae</taxon>
        <taxon>Marchantiales</taxon>
        <taxon>Marchantiaceae</taxon>
        <taxon>Marchantia</taxon>
    </lineage>
</organism>
<feature type="transmembrane region" description="Helical" evidence="2">
    <location>
        <begin position="122"/>
        <end position="140"/>
    </location>
</feature>
<reference evidence="4" key="1">
    <citation type="journal article" date="2017" name="Cell">
        <title>Insights into land plant evolution garnered from the Marchantia polymorpha genome.</title>
        <authorList>
            <person name="Bowman J.L."/>
            <person name="Kohchi T."/>
            <person name="Yamato K.T."/>
            <person name="Jenkins J."/>
            <person name="Shu S."/>
            <person name="Ishizaki K."/>
            <person name="Yamaoka S."/>
            <person name="Nishihama R."/>
            <person name="Nakamura Y."/>
            <person name="Berger F."/>
            <person name="Adam C."/>
            <person name="Aki S.S."/>
            <person name="Althoff F."/>
            <person name="Araki T."/>
            <person name="Arteaga-Vazquez M.A."/>
            <person name="Balasubrmanian S."/>
            <person name="Barry K."/>
            <person name="Bauer D."/>
            <person name="Boehm C.R."/>
            <person name="Briginshaw L."/>
            <person name="Caballero-Perez J."/>
            <person name="Catarino B."/>
            <person name="Chen F."/>
            <person name="Chiyoda S."/>
            <person name="Chovatia M."/>
            <person name="Davies K.M."/>
            <person name="Delmans M."/>
            <person name="Demura T."/>
            <person name="Dierschke T."/>
            <person name="Dolan L."/>
            <person name="Dorantes-Acosta A.E."/>
            <person name="Eklund D.M."/>
            <person name="Florent S.N."/>
            <person name="Flores-Sandoval E."/>
            <person name="Fujiyama A."/>
            <person name="Fukuzawa H."/>
            <person name="Galik B."/>
            <person name="Grimanelli D."/>
            <person name="Grimwood J."/>
            <person name="Grossniklaus U."/>
            <person name="Hamada T."/>
            <person name="Haseloff J."/>
            <person name="Hetherington A.J."/>
            <person name="Higo A."/>
            <person name="Hirakawa Y."/>
            <person name="Hundley H.N."/>
            <person name="Ikeda Y."/>
            <person name="Inoue K."/>
            <person name="Inoue S.I."/>
            <person name="Ishida S."/>
            <person name="Jia Q."/>
            <person name="Kakita M."/>
            <person name="Kanazawa T."/>
            <person name="Kawai Y."/>
            <person name="Kawashima T."/>
            <person name="Kennedy M."/>
            <person name="Kinose K."/>
            <person name="Kinoshita T."/>
            <person name="Kohara Y."/>
            <person name="Koide E."/>
            <person name="Komatsu K."/>
            <person name="Kopischke S."/>
            <person name="Kubo M."/>
            <person name="Kyozuka J."/>
            <person name="Lagercrantz U."/>
            <person name="Lin S.S."/>
            <person name="Lindquist E."/>
            <person name="Lipzen A.M."/>
            <person name="Lu C.W."/>
            <person name="De Luna E."/>
            <person name="Martienssen R.A."/>
            <person name="Minamino N."/>
            <person name="Mizutani M."/>
            <person name="Mizutani M."/>
            <person name="Mochizuki N."/>
            <person name="Monte I."/>
            <person name="Mosher R."/>
            <person name="Nagasaki H."/>
            <person name="Nakagami H."/>
            <person name="Naramoto S."/>
            <person name="Nishitani K."/>
            <person name="Ohtani M."/>
            <person name="Okamoto T."/>
            <person name="Okumura M."/>
            <person name="Phillips J."/>
            <person name="Pollak B."/>
            <person name="Reinders A."/>
            <person name="Rovekamp M."/>
            <person name="Sano R."/>
            <person name="Sawa S."/>
            <person name="Schmid M.W."/>
            <person name="Shirakawa M."/>
            <person name="Solano R."/>
            <person name="Spunde A."/>
            <person name="Suetsugu N."/>
            <person name="Sugano S."/>
            <person name="Sugiyama A."/>
            <person name="Sun R."/>
            <person name="Suzuki Y."/>
            <person name="Takenaka M."/>
            <person name="Takezawa D."/>
            <person name="Tomogane H."/>
            <person name="Tsuzuki M."/>
            <person name="Ueda T."/>
            <person name="Umeda M."/>
            <person name="Ward J.M."/>
            <person name="Watanabe Y."/>
            <person name="Yazaki K."/>
            <person name="Yokoyama R."/>
            <person name="Yoshitake Y."/>
            <person name="Yotsui I."/>
            <person name="Zachgo S."/>
            <person name="Schmutz J."/>
        </authorList>
    </citation>
    <scope>NUCLEOTIDE SEQUENCE [LARGE SCALE GENOMIC DNA]</scope>
    <source>
        <strain evidence="4">Tak-1</strain>
    </source>
</reference>
<dbReference type="Gramene" id="Mp7g18470.1">
    <property type="protein sequence ID" value="Mp7g18470.1.cds"/>
    <property type="gene ID" value="Mp7g18470"/>
</dbReference>
<evidence type="ECO:0000256" key="1">
    <source>
        <dbReference type="SAM" id="MobiDB-lite"/>
    </source>
</evidence>
<feature type="compositionally biased region" description="Basic and acidic residues" evidence="1">
    <location>
        <begin position="159"/>
        <end position="209"/>
    </location>
</feature>
<keyword evidence="2" id="KW-1133">Transmembrane helix</keyword>
<evidence type="ECO:0000313" key="3">
    <source>
        <dbReference type="EMBL" id="PTQ28377.1"/>
    </source>
</evidence>